<sequence>MECHRTRRNAATMRVRPNSCLRFLQVSSHMPRVQNALQRDPGCPSGKSPRSAVRFGQVSRLEPRGEMSSDFTVALTSFVTAFPGGDRRCAFLARMDVDADRRIRVKVMRRCPGVRATSEMTTRLGSCGTEQWNVSMTCTLCHVRVCCC</sequence>
<proteinExistence type="predicted"/>
<evidence type="ECO:0000313" key="1">
    <source>
        <dbReference type="EMBL" id="RDX53484.1"/>
    </source>
</evidence>
<name>A0A371DLT1_9APHY</name>
<gene>
    <name evidence="1" type="ORF">OH76DRAFT_1224900</name>
</gene>
<accession>A0A371DLT1</accession>
<reference evidence="1 2" key="1">
    <citation type="journal article" date="2018" name="Biotechnol. Biofuels">
        <title>Integrative visual omics of the white-rot fungus Polyporus brumalis exposes the biotechnological potential of its oxidative enzymes for delignifying raw plant biomass.</title>
        <authorList>
            <person name="Miyauchi S."/>
            <person name="Rancon A."/>
            <person name="Drula E."/>
            <person name="Hage H."/>
            <person name="Chaduli D."/>
            <person name="Favel A."/>
            <person name="Grisel S."/>
            <person name="Henrissat B."/>
            <person name="Herpoel-Gimbert I."/>
            <person name="Ruiz-Duenas F.J."/>
            <person name="Chevret D."/>
            <person name="Hainaut M."/>
            <person name="Lin J."/>
            <person name="Wang M."/>
            <person name="Pangilinan J."/>
            <person name="Lipzen A."/>
            <person name="Lesage-Meessen L."/>
            <person name="Navarro D."/>
            <person name="Riley R."/>
            <person name="Grigoriev I.V."/>
            <person name="Zhou S."/>
            <person name="Raouche S."/>
            <person name="Rosso M.N."/>
        </authorList>
    </citation>
    <scope>NUCLEOTIDE SEQUENCE [LARGE SCALE GENOMIC DNA]</scope>
    <source>
        <strain evidence="1 2">BRFM 1820</strain>
    </source>
</reference>
<dbReference type="AlphaFoldDB" id="A0A371DLT1"/>
<dbReference type="Proteomes" id="UP000256964">
    <property type="component" value="Unassembled WGS sequence"/>
</dbReference>
<protein>
    <submittedName>
        <fullName evidence="1">Uncharacterized protein</fullName>
    </submittedName>
</protein>
<keyword evidence="2" id="KW-1185">Reference proteome</keyword>
<evidence type="ECO:0000313" key="2">
    <source>
        <dbReference type="Proteomes" id="UP000256964"/>
    </source>
</evidence>
<organism evidence="1 2">
    <name type="scientific">Lentinus brumalis</name>
    <dbReference type="NCBI Taxonomy" id="2498619"/>
    <lineage>
        <taxon>Eukaryota</taxon>
        <taxon>Fungi</taxon>
        <taxon>Dikarya</taxon>
        <taxon>Basidiomycota</taxon>
        <taxon>Agaricomycotina</taxon>
        <taxon>Agaricomycetes</taxon>
        <taxon>Polyporales</taxon>
        <taxon>Polyporaceae</taxon>
        <taxon>Lentinus</taxon>
    </lineage>
</organism>
<dbReference type="EMBL" id="KZ857387">
    <property type="protein sequence ID" value="RDX53484.1"/>
    <property type="molecule type" value="Genomic_DNA"/>
</dbReference>